<dbReference type="AlphaFoldDB" id="A0AAE3H8K1"/>
<proteinExistence type="predicted"/>
<evidence type="ECO:0000256" key="2">
    <source>
        <dbReference type="SAM" id="Phobius"/>
    </source>
</evidence>
<dbReference type="RefSeq" id="WP_256621689.1">
    <property type="nucleotide sequence ID" value="NZ_JTEO01000002.1"/>
</dbReference>
<feature type="transmembrane region" description="Helical" evidence="2">
    <location>
        <begin position="385"/>
        <end position="406"/>
    </location>
</feature>
<evidence type="ECO:0000313" key="4">
    <source>
        <dbReference type="Proteomes" id="UP001206983"/>
    </source>
</evidence>
<feature type="compositionally biased region" description="Acidic residues" evidence="1">
    <location>
        <begin position="422"/>
        <end position="435"/>
    </location>
</feature>
<dbReference type="EMBL" id="JTEO01000002">
    <property type="protein sequence ID" value="MCQ6961951.1"/>
    <property type="molecule type" value="Genomic_DNA"/>
</dbReference>
<gene>
    <name evidence="3" type="ORF">PV02_01870</name>
</gene>
<feature type="compositionally biased region" description="Basic and acidic residues" evidence="1">
    <location>
        <begin position="409"/>
        <end position="421"/>
    </location>
</feature>
<organism evidence="3 4">
    <name type="scientific">Methanolobus chelungpuianus</name>
    <dbReference type="NCBI Taxonomy" id="502115"/>
    <lineage>
        <taxon>Archaea</taxon>
        <taxon>Methanobacteriati</taxon>
        <taxon>Methanobacteriota</taxon>
        <taxon>Stenosarchaea group</taxon>
        <taxon>Methanomicrobia</taxon>
        <taxon>Methanosarcinales</taxon>
        <taxon>Methanosarcinaceae</taxon>
        <taxon>Methanolobus</taxon>
    </lineage>
</organism>
<evidence type="ECO:0000313" key="3">
    <source>
        <dbReference type="EMBL" id="MCQ6961951.1"/>
    </source>
</evidence>
<dbReference type="Proteomes" id="UP001206983">
    <property type="component" value="Unassembled WGS sequence"/>
</dbReference>
<evidence type="ECO:0000256" key="1">
    <source>
        <dbReference type="SAM" id="MobiDB-lite"/>
    </source>
</evidence>
<keyword evidence="2" id="KW-1133">Transmembrane helix</keyword>
<keyword evidence="2" id="KW-0472">Membrane</keyword>
<protein>
    <recommendedName>
        <fullName evidence="5">S-layer protein</fullName>
    </recommendedName>
</protein>
<dbReference type="PANTHER" id="PTHR35902">
    <property type="entry name" value="S-LAYER DOMAIN-LIKE PROTEIN-RELATED"/>
    <property type="match status" value="1"/>
</dbReference>
<reference evidence="3 4" key="1">
    <citation type="journal article" date="2011" name="Appl. Environ. Microbiol.">
        <title>Methanogenic archaea isolated from Taiwan's Chelungpu fault.</title>
        <authorList>
            <person name="Wu S.Y."/>
            <person name="Lai M.C."/>
        </authorList>
    </citation>
    <scope>NUCLEOTIDE SEQUENCE [LARGE SCALE GENOMIC DNA]</scope>
    <source>
        <strain evidence="3 4">St545Mb</strain>
    </source>
</reference>
<keyword evidence="4" id="KW-1185">Reference proteome</keyword>
<keyword evidence="2" id="KW-0812">Transmembrane</keyword>
<accession>A0AAE3H8K1</accession>
<dbReference type="PANTHER" id="PTHR35902:SF3">
    <property type="entry name" value="NPCBM-ASSOCIATED, NEW3 DOMAIN OF ALPHA-GALACTOSIDASE"/>
    <property type="match status" value="1"/>
</dbReference>
<comment type="caution">
    <text evidence="3">The sequence shown here is derived from an EMBL/GenBank/DDBJ whole genome shotgun (WGS) entry which is preliminary data.</text>
</comment>
<evidence type="ECO:0008006" key="5">
    <source>
        <dbReference type="Google" id="ProtNLM"/>
    </source>
</evidence>
<name>A0AAE3H8K1_9EURY</name>
<sequence>MKVRSSLRIFLAAILIVAAFSPSALAATGNIEVRPTVSLSYDIEPAVFMPGDTGTITVTLENMATGRVYITEDDETLSMNAYIASATLGGNGNFEVLDSSHTNVGLLGPQDTIKLSFNVRAKNTASAGTHFLNLQLVGGSNMYDLNYRIPVKVDDRDLQIILPDMPSTLMNEVSTINVEIVNRRSNAVTSIIVTPEVEGMVFTPSEYFIGAIPAGNKSTATFTLNTMYSSPEKRDVSFVVSYFNGDNMRQTSKLTRQVEVIGQHSLIFTSLEVSRAGNRYTIAGDLNNFGTTDAKNVMISVAESDKVVPVQPYGRYYIGTLETDDFSSFELSAQTMSGSVSSIPVIIEFRDPNNAYMAIRENISVSTNSIASASATSEEENDNSFMLWAVAGILAIGIAALIYNSWKKRREDEGDRARQEREDEDEDEDEELPDN</sequence>
<feature type="region of interest" description="Disordered" evidence="1">
    <location>
        <begin position="409"/>
        <end position="435"/>
    </location>
</feature>